<dbReference type="OrthoDB" id="8916892at2759"/>
<gene>
    <name evidence="1" type="ORF">GPUH_LOCUS25830</name>
</gene>
<accession>A0A183EXY9</accession>
<reference evidence="1 2" key="2">
    <citation type="submission" date="2018-11" db="EMBL/GenBank/DDBJ databases">
        <authorList>
            <consortium name="Pathogen Informatics"/>
        </authorList>
    </citation>
    <scope>NUCLEOTIDE SEQUENCE [LARGE SCALE GENOMIC DNA]</scope>
</reference>
<evidence type="ECO:0000313" key="1">
    <source>
        <dbReference type="EMBL" id="VDN44724.1"/>
    </source>
</evidence>
<proteinExistence type="predicted"/>
<organism evidence="3">
    <name type="scientific">Gongylonema pulchrum</name>
    <dbReference type="NCBI Taxonomy" id="637853"/>
    <lineage>
        <taxon>Eukaryota</taxon>
        <taxon>Metazoa</taxon>
        <taxon>Ecdysozoa</taxon>
        <taxon>Nematoda</taxon>
        <taxon>Chromadorea</taxon>
        <taxon>Rhabditida</taxon>
        <taxon>Spirurina</taxon>
        <taxon>Spiruromorpha</taxon>
        <taxon>Spiruroidea</taxon>
        <taxon>Gongylonematidae</taxon>
        <taxon>Gongylonema</taxon>
    </lineage>
</organism>
<dbReference type="AlphaFoldDB" id="A0A183EXY9"/>
<keyword evidence="2" id="KW-1185">Reference proteome</keyword>
<evidence type="ECO:0000313" key="2">
    <source>
        <dbReference type="Proteomes" id="UP000271098"/>
    </source>
</evidence>
<evidence type="ECO:0000313" key="3">
    <source>
        <dbReference type="WBParaSite" id="GPUH_0002586001-mRNA-1"/>
    </source>
</evidence>
<dbReference type="EMBL" id="UYRT01107078">
    <property type="protein sequence ID" value="VDN44724.1"/>
    <property type="molecule type" value="Genomic_DNA"/>
</dbReference>
<dbReference type="WBParaSite" id="GPUH_0002586001-mRNA-1">
    <property type="protein sequence ID" value="GPUH_0002586001-mRNA-1"/>
    <property type="gene ID" value="GPUH_0002586001"/>
</dbReference>
<reference evidence="3" key="1">
    <citation type="submission" date="2016-06" db="UniProtKB">
        <authorList>
            <consortium name="WormBaseParasite"/>
        </authorList>
    </citation>
    <scope>IDENTIFICATION</scope>
</reference>
<name>A0A183EXY9_9BILA</name>
<protein>
    <submittedName>
        <fullName evidence="3">P-type conjugative transfer protein TrbJ</fullName>
    </submittedName>
</protein>
<dbReference type="Proteomes" id="UP000271098">
    <property type="component" value="Unassembled WGS sequence"/>
</dbReference>
<sequence>MTAAMRAQALVASQAEHQRQFALAMMRGDVTQAQMIRARFLSQQAAALGAFPNLPMNSHPQHVCFSCFFFCFCQISRKYFTVK</sequence>